<gene>
    <name evidence="1" type="ORF">LCGC14_1846460</name>
</gene>
<organism evidence="1">
    <name type="scientific">marine sediment metagenome</name>
    <dbReference type="NCBI Taxonomy" id="412755"/>
    <lineage>
        <taxon>unclassified sequences</taxon>
        <taxon>metagenomes</taxon>
        <taxon>ecological metagenomes</taxon>
    </lineage>
</organism>
<sequence>TDGVNSIKLTTPIAGQRIQLEFIGTTAGGAGSSHLRSFNLEGRLIPDHRRTFDFRVVADTKTETDFIYSLRTDVDSYILITDRFGTQYKTFIIPGFPVEEELFDDLRQEPVRTYHLVAREVG</sequence>
<reference evidence="1" key="1">
    <citation type="journal article" date="2015" name="Nature">
        <title>Complex archaea that bridge the gap between prokaryotes and eukaryotes.</title>
        <authorList>
            <person name="Spang A."/>
            <person name="Saw J.H."/>
            <person name="Jorgensen S.L."/>
            <person name="Zaremba-Niedzwiedzka K."/>
            <person name="Martijn J."/>
            <person name="Lind A.E."/>
            <person name="van Eijk R."/>
            <person name="Schleper C."/>
            <person name="Guy L."/>
            <person name="Ettema T.J."/>
        </authorList>
    </citation>
    <scope>NUCLEOTIDE SEQUENCE</scope>
</reference>
<proteinExistence type="predicted"/>
<protein>
    <submittedName>
        <fullName evidence="1">Uncharacterized protein</fullName>
    </submittedName>
</protein>
<dbReference type="AlphaFoldDB" id="A0A0F9GC34"/>
<feature type="non-terminal residue" evidence="1">
    <location>
        <position position="1"/>
    </location>
</feature>
<accession>A0A0F9GC34</accession>
<evidence type="ECO:0000313" key="1">
    <source>
        <dbReference type="EMBL" id="KKL96243.1"/>
    </source>
</evidence>
<dbReference type="EMBL" id="LAZR01018482">
    <property type="protein sequence ID" value="KKL96243.1"/>
    <property type="molecule type" value="Genomic_DNA"/>
</dbReference>
<comment type="caution">
    <text evidence="1">The sequence shown here is derived from an EMBL/GenBank/DDBJ whole genome shotgun (WGS) entry which is preliminary data.</text>
</comment>
<name>A0A0F9GC34_9ZZZZ</name>